<dbReference type="EMBL" id="VTPC01001950">
    <property type="protein sequence ID" value="KAF2900917.1"/>
    <property type="molecule type" value="Genomic_DNA"/>
</dbReference>
<name>A0A8K0DC95_IGNLU</name>
<organism evidence="2 3">
    <name type="scientific">Ignelater luminosus</name>
    <name type="common">Cucubano</name>
    <name type="synonym">Pyrophorus luminosus</name>
    <dbReference type="NCBI Taxonomy" id="2038154"/>
    <lineage>
        <taxon>Eukaryota</taxon>
        <taxon>Metazoa</taxon>
        <taxon>Ecdysozoa</taxon>
        <taxon>Arthropoda</taxon>
        <taxon>Hexapoda</taxon>
        <taxon>Insecta</taxon>
        <taxon>Pterygota</taxon>
        <taxon>Neoptera</taxon>
        <taxon>Endopterygota</taxon>
        <taxon>Coleoptera</taxon>
        <taxon>Polyphaga</taxon>
        <taxon>Elateriformia</taxon>
        <taxon>Elateroidea</taxon>
        <taxon>Elateridae</taxon>
        <taxon>Agrypninae</taxon>
        <taxon>Pyrophorini</taxon>
        <taxon>Ignelater</taxon>
    </lineage>
</organism>
<comment type="caution">
    <text evidence="2">The sequence shown here is derived from an EMBL/GenBank/DDBJ whole genome shotgun (WGS) entry which is preliminary data.</text>
</comment>
<evidence type="ECO:0000313" key="2">
    <source>
        <dbReference type="EMBL" id="KAF2900917.1"/>
    </source>
</evidence>
<feature type="compositionally biased region" description="Basic and acidic residues" evidence="1">
    <location>
        <begin position="132"/>
        <end position="157"/>
    </location>
</feature>
<evidence type="ECO:0000256" key="1">
    <source>
        <dbReference type="SAM" id="MobiDB-lite"/>
    </source>
</evidence>
<keyword evidence="3" id="KW-1185">Reference proteome</keyword>
<sequence length="173" mass="20120">MGNNGSRTGNITQRQSLEPEQQWAHSFPRNPPRVFQHKVLPDREAVKKLRPTNNGEILHSGGTISGRHQQTLSLEREDKSFRIFRTNSISSNPSDEFRNEEKSQNRTYIPHYRGVNRYAAQRYENKNMHKEQMKKFGSEPDLRDPIALLSHHDIDKFKGKKKYKAPPPPKSSM</sequence>
<dbReference type="Proteomes" id="UP000801492">
    <property type="component" value="Unassembled WGS sequence"/>
</dbReference>
<dbReference type="AlphaFoldDB" id="A0A8K0DC95"/>
<feature type="compositionally biased region" description="Polar residues" evidence="1">
    <location>
        <begin position="1"/>
        <end position="19"/>
    </location>
</feature>
<feature type="region of interest" description="Disordered" evidence="1">
    <location>
        <begin position="47"/>
        <end position="68"/>
    </location>
</feature>
<dbReference type="OrthoDB" id="5917823at2759"/>
<evidence type="ECO:0000313" key="3">
    <source>
        <dbReference type="Proteomes" id="UP000801492"/>
    </source>
</evidence>
<accession>A0A8K0DC95</accession>
<feature type="non-terminal residue" evidence="2">
    <location>
        <position position="173"/>
    </location>
</feature>
<reference evidence="2" key="1">
    <citation type="submission" date="2019-08" db="EMBL/GenBank/DDBJ databases">
        <title>The genome of the North American firefly Photinus pyralis.</title>
        <authorList>
            <consortium name="Photinus pyralis genome working group"/>
            <person name="Fallon T.R."/>
            <person name="Sander Lower S.E."/>
            <person name="Weng J.-K."/>
        </authorList>
    </citation>
    <scope>NUCLEOTIDE SEQUENCE</scope>
    <source>
        <strain evidence="2">TRF0915ILg1</strain>
        <tissue evidence="2">Whole body</tissue>
    </source>
</reference>
<proteinExistence type="predicted"/>
<protein>
    <submittedName>
        <fullName evidence="2">Uncharacterized protein</fullName>
    </submittedName>
</protein>
<feature type="region of interest" description="Disordered" evidence="1">
    <location>
        <begin position="1"/>
        <end position="35"/>
    </location>
</feature>
<feature type="region of interest" description="Disordered" evidence="1">
    <location>
        <begin position="132"/>
        <end position="173"/>
    </location>
</feature>
<gene>
    <name evidence="2" type="ORF">ILUMI_05269</name>
</gene>